<dbReference type="RefSeq" id="WP_075376841.1">
    <property type="nucleotide sequence ID" value="NZ_MSKJ01000015.1"/>
</dbReference>
<dbReference type="PROSITE" id="PS51186">
    <property type="entry name" value="GNAT"/>
    <property type="match status" value="1"/>
</dbReference>
<evidence type="ECO:0000259" key="3">
    <source>
        <dbReference type="PROSITE" id="PS51186"/>
    </source>
</evidence>
<evidence type="ECO:0000313" key="4">
    <source>
        <dbReference type="EMBL" id="OLO44404.1"/>
    </source>
</evidence>
<dbReference type="Gene3D" id="3.40.50.300">
    <property type="entry name" value="P-loop containing nucleotide triphosphate hydrolases"/>
    <property type="match status" value="1"/>
</dbReference>
<dbReference type="Proteomes" id="UP000186857">
    <property type="component" value="Unassembled WGS sequence"/>
</dbReference>
<proteinExistence type="predicted"/>
<accession>A0A1Q8V8J3</accession>
<dbReference type="InterPro" id="IPR016181">
    <property type="entry name" value="Acyl_CoA_acyltransferase"/>
</dbReference>
<evidence type="ECO:0000256" key="2">
    <source>
        <dbReference type="ARBA" id="ARBA00023315"/>
    </source>
</evidence>
<feature type="domain" description="N-acetyltransferase" evidence="3">
    <location>
        <begin position="19"/>
        <end position="178"/>
    </location>
</feature>
<dbReference type="AlphaFoldDB" id="A0A1Q8V8J3"/>
<keyword evidence="2" id="KW-0012">Acyltransferase</keyword>
<dbReference type="InterPro" id="IPR027417">
    <property type="entry name" value="P-loop_NTPase"/>
</dbReference>
<evidence type="ECO:0000313" key="5">
    <source>
        <dbReference type="Proteomes" id="UP000186857"/>
    </source>
</evidence>
<name>A0A1Q8V8J3_9ACTO</name>
<protein>
    <submittedName>
        <fullName evidence="4">GNAT family N-acetyltransferase</fullName>
    </submittedName>
</protein>
<dbReference type="Pfam" id="PF00583">
    <property type="entry name" value="Acetyltransf_1"/>
    <property type="match status" value="1"/>
</dbReference>
<dbReference type="Gene3D" id="3.40.630.30">
    <property type="match status" value="1"/>
</dbReference>
<dbReference type="SUPFAM" id="SSF55729">
    <property type="entry name" value="Acyl-CoA N-acyltransferases (Nat)"/>
    <property type="match status" value="1"/>
</dbReference>
<reference evidence="4 5" key="1">
    <citation type="submission" date="2016-12" db="EMBL/GenBank/DDBJ databases">
        <title>Genomic Comparison of strains in the 'Actinomyces naeslundii' Group.</title>
        <authorList>
            <person name="Mughal S.R."/>
            <person name="Do T."/>
            <person name="Gilbert S.C."/>
            <person name="Witherden E.A."/>
            <person name="Didelot X."/>
            <person name="Beighton D."/>
        </authorList>
    </citation>
    <scope>NUCLEOTIDE SEQUENCE [LARGE SCALE GENOMIC DNA]</scope>
    <source>
        <strain evidence="4 5">CCUG 33920</strain>
    </source>
</reference>
<dbReference type="SUPFAM" id="SSF52540">
    <property type="entry name" value="P-loop containing nucleoside triphosphate hydrolases"/>
    <property type="match status" value="1"/>
</dbReference>
<dbReference type="EMBL" id="MSKJ01000015">
    <property type="protein sequence ID" value="OLO44404.1"/>
    <property type="molecule type" value="Genomic_DNA"/>
</dbReference>
<dbReference type="InterPro" id="IPR000182">
    <property type="entry name" value="GNAT_dom"/>
</dbReference>
<organism evidence="4 5">
    <name type="scientific">Actinomyces oris</name>
    <dbReference type="NCBI Taxonomy" id="544580"/>
    <lineage>
        <taxon>Bacteria</taxon>
        <taxon>Bacillati</taxon>
        <taxon>Actinomycetota</taxon>
        <taxon>Actinomycetes</taxon>
        <taxon>Actinomycetales</taxon>
        <taxon>Actinomycetaceae</taxon>
        <taxon>Actinomyces</taxon>
    </lineage>
</organism>
<gene>
    <name evidence="4" type="ORF">BKH29_07170</name>
</gene>
<evidence type="ECO:0000256" key="1">
    <source>
        <dbReference type="ARBA" id="ARBA00022679"/>
    </source>
</evidence>
<comment type="caution">
    <text evidence="4">The sequence shown here is derived from an EMBL/GenBank/DDBJ whole genome shotgun (WGS) entry which is preliminary data.</text>
</comment>
<dbReference type="GO" id="GO:0016747">
    <property type="term" value="F:acyltransferase activity, transferring groups other than amino-acyl groups"/>
    <property type="evidence" value="ECO:0007669"/>
    <property type="project" value="InterPro"/>
</dbReference>
<keyword evidence="1 4" id="KW-0808">Transferase</keyword>
<sequence>MAPPSETKGYGHADAVQTYQIRSATMEDSPAIRQIRNAAVRESLAIWTSIEQDPARAETWLAPMVQRGTALVAHVSGEPQDVVGFAVAGPWRSYEGYTRTVEDSIYLSPTAQGKGLGARLLTALIEASRQAGDRTMIALIEAGNATSVRLHERYGFTTVGTIPQAGEKHGQVLDLTLMSRCLKGPTMCGKQNNPADSDSLRRVKGDQSVELQPEEPAVTQWQVSGTDELVAHLLSLVGAPEGRPAIIAVDGRGGSGKTTLTTVLTAAVPGAQAFHLDDLIWNEPLYDWDQLYVDTLTRLREAGSLDLVPDKWREHGREGSIRIPVGSPLVVVEGTGAGLRAVSNLIDAHVWVQTGDDVAERRGIKRDIAEGVNGDAEESVRFWHWWMAGERLFFAKDRPWQRADVIVSGDAPTGVGAGEIAWTPGPLLAR</sequence>
<dbReference type="CDD" id="cd04301">
    <property type="entry name" value="NAT_SF"/>
    <property type="match status" value="1"/>
</dbReference>
<dbReference type="PANTHER" id="PTHR43072:SF23">
    <property type="entry name" value="UPF0039 PROTEIN C11D3.02C"/>
    <property type="match status" value="1"/>
</dbReference>
<dbReference type="PANTHER" id="PTHR43072">
    <property type="entry name" value="N-ACETYLTRANSFERASE"/>
    <property type="match status" value="1"/>
</dbReference>
<dbReference type="OrthoDB" id="3173333at2"/>